<keyword evidence="1" id="KW-0472">Membrane</keyword>
<protein>
    <submittedName>
        <fullName evidence="2">Uncharacterized protein</fullName>
    </submittedName>
</protein>
<evidence type="ECO:0000313" key="2">
    <source>
        <dbReference type="EMBL" id="VYT64323.1"/>
    </source>
</evidence>
<dbReference type="AlphaFoldDB" id="A0A6N2YDH4"/>
<proteinExistence type="predicted"/>
<organism evidence="2">
    <name type="scientific">Streptococcus lutetiensis</name>
    <dbReference type="NCBI Taxonomy" id="150055"/>
    <lineage>
        <taxon>Bacteria</taxon>
        <taxon>Bacillati</taxon>
        <taxon>Bacillota</taxon>
        <taxon>Bacilli</taxon>
        <taxon>Lactobacillales</taxon>
        <taxon>Streptococcaceae</taxon>
        <taxon>Streptococcus</taxon>
    </lineage>
</organism>
<keyword evidence="1" id="KW-0812">Transmembrane</keyword>
<accession>A0A6N2YDH4</accession>
<feature type="transmembrane region" description="Helical" evidence="1">
    <location>
        <begin position="64"/>
        <end position="85"/>
    </location>
</feature>
<keyword evidence="1" id="KW-1133">Transmembrane helix</keyword>
<gene>
    <name evidence="2" type="ORF">SLLFYP71_00073</name>
</gene>
<sequence length="94" mass="10223">MGYTYYVKETSSVPGYNTVYSNGYKTSDNPADTKIGAEDGQITIKNKAQKQYELPETGGSGVKMHYVIGASLALLSLGLITLKIYRDYQKGGDS</sequence>
<reference evidence="2" key="1">
    <citation type="submission" date="2019-11" db="EMBL/GenBank/DDBJ databases">
        <authorList>
            <person name="Feng L."/>
        </authorList>
    </citation>
    <scope>NUCLEOTIDE SEQUENCE</scope>
    <source>
        <strain evidence="2">SLutetiensisLFYP71</strain>
    </source>
</reference>
<name>A0A6N2YDH4_9STRE</name>
<dbReference type="RefSeq" id="WP_148525125.1">
    <property type="nucleotide sequence ID" value="NZ_CABIZE010000004.1"/>
</dbReference>
<dbReference type="EMBL" id="CACRUI010000001">
    <property type="protein sequence ID" value="VYT64323.1"/>
    <property type="molecule type" value="Genomic_DNA"/>
</dbReference>
<evidence type="ECO:0000256" key="1">
    <source>
        <dbReference type="SAM" id="Phobius"/>
    </source>
</evidence>